<dbReference type="OrthoDB" id="3233388at2"/>
<proteinExistence type="predicted"/>
<keyword evidence="2" id="KW-1185">Reference proteome</keyword>
<dbReference type="Pfam" id="PF05973">
    <property type="entry name" value="Gp49"/>
    <property type="match status" value="1"/>
</dbReference>
<dbReference type="AlphaFoldDB" id="S0G124"/>
<dbReference type="Proteomes" id="UP000014216">
    <property type="component" value="Unassembled WGS sequence"/>
</dbReference>
<dbReference type="RefSeq" id="WP_006968630.1">
    <property type="nucleotide sequence ID" value="NZ_APJX01000016.1"/>
</dbReference>
<dbReference type="EMBL" id="APJX01000016">
    <property type="protein sequence ID" value="EMS77386.1"/>
    <property type="molecule type" value="Genomic_DNA"/>
</dbReference>
<name>S0G124_9BACT</name>
<accession>S0G124</accession>
<protein>
    <submittedName>
        <fullName evidence="1">Phage-like protein</fullName>
    </submittedName>
</protein>
<reference evidence="1 2" key="1">
    <citation type="journal article" date="2013" name="Genome Announc.">
        <title>Draft Genome Sequence of Desulfotignum phosphitoxidans DSM 13687 Strain FiPS-3.</title>
        <authorList>
            <person name="Poehlein A."/>
            <person name="Daniel R."/>
            <person name="Simeonova D.D."/>
        </authorList>
    </citation>
    <scope>NUCLEOTIDE SEQUENCE [LARGE SCALE GENOMIC DNA]</scope>
    <source>
        <strain evidence="1 2">DSM 13687</strain>
    </source>
</reference>
<organism evidence="1 2">
    <name type="scientific">Desulfotignum phosphitoxidans DSM 13687</name>
    <dbReference type="NCBI Taxonomy" id="1286635"/>
    <lineage>
        <taxon>Bacteria</taxon>
        <taxon>Pseudomonadati</taxon>
        <taxon>Thermodesulfobacteriota</taxon>
        <taxon>Desulfobacteria</taxon>
        <taxon>Desulfobacterales</taxon>
        <taxon>Desulfobacteraceae</taxon>
        <taxon>Desulfotignum</taxon>
    </lineage>
</organism>
<evidence type="ECO:0000313" key="1">
    <source>
        <dbReference type="EMBL" id="EMS77386.1"/>
    </source>
</evidence>
<gene>
    <name evidence="1" type="ORF">Dpo_16c00390</name>
</gene>
<comment type="caution">
    <text evidence="1">The sequence shown here is derived from an EMBL/GenBank/DDBJ whole genome shotgun (WGS) entry which is preliminary data.</text>
</comment>
<dbReference type="InterPro" id="IPR009241">
    <property type="entry name" value="HigB-like"/>
</dbReference>
<evidence type="ECO:0000313" key="2">
    <source>
        <dbReference type="Proteomes" id="UP000014216"/>
    </source>
</evidence>
<sequence>MAWEIEFYSEKVESETLSLPAGIKSNLIYILDLIKEIGPNLGRPHTASIRDGLFEIRSKGKEGVARSFFCTIKGETVVILHSIIKKSTKIPKKDIALAIKRMKEVKNG</sequence>